<evidence type="ECO:0000256" key="1">
    <source>
        <dbReference type="SAM" id="MobiDB-lite"/>
    </source>
</evidence>
<evidence type="ECO:0000313" key="3">
    <source>
        <dbReference type="Proteomes" id="UP001311232"/>
    </source>
</evidence>
<reference evidence="2 3" key="1">
    <citation type="submission" date="2021-06" db="EMBL/GenBank/DDBJ databases">
        <authorList>
            <person name="Palmer J.M."/>
        </authorList>
    </citation>
    <scope>NUCLEOTIDE SEQUENCE [LARGE SCALE GENOMIC DNA]</scope>
    <source>
        <strain evidence="2 3">MEX-2019</strain>
        <tissue evidence="2">Muscle</tissue>
    </source>
</reference>
<comment type="caution">
    <text evidence="2">The sequence shown here is derived from an EMBL/GenBank/DDBJ whole genome shotgun (WGS) entry which is preliminary data.</text>
</comment>
<feature type="region of interest" description="Disordered" evidence="1">
    <location>
        <begin position="1"/>
        <end position="52"/>
    </location>
</feature>
<evidence type="ECO:0000313" key="2">
    <source>
        <dbReference type="EMBL" id="KAK5604543.1"/>
    </source>
</evidence>
<protein>
    <submittedName>
        <fullName evidence="2">Uncharacterized protein</fullName>
    </submittedName>
</protein>
<dbReference type="Proteomes" id="UP001311232">
    <property type="component" value="Unassembled WGS sequence"/>
</dbReference>
<dbReference type="AlphaFoldDB" id="A0AAV9R5I7"/>
<name>A0AAV9R5I7_9TELE</name>
<feature type="compositionally biased region" description="Pro residues" evidence="1">
    <location>
        <begin position="20"/>
        <end position="30"/>
    </location>
</feature>
<proteinExistence type="predicted"/>
<sequence>MKQAEHYPVCSVTHGGTASPPLPSPQPLPTGPTEGGPSSQQISEGRAGAGTSRLEDVQTFQQSLMGVGQSISRTLFFLRHALGMCILQRLGETLMDIPGKDGIRNADCSVEQWCWR</sequence>
<organism evidence="2 3">
    <name type="scientific">Crenichthys baileyi</name>
    <name type="common">White River springfish</name>
    <dbReference type="NCBI Taxonomy" id="28760"/>
    <lineage>
        <taxon>Eukaryota</taxon>
        <taxon>Metazoa</taxon>
        <taxon>Chordata</taxon>
        <taxon>Craniata</taxon>
        <taxon>Vertebrata</taxon>
        <taxon>Euteleostomi</taxon>
        <taxon>Actinopterygii</taxon>
        <taxon>Neopterygii</taxon>
        <taxon>Teleostei</taxon>
        <taxon>Neoteleostei</taxon>
        <taxon>Acanthomorphata</taxon>
        <taxon>Ovalentaria</taxon>
        <taxon>Atherinomorphae</taxon>
        <taxon>Cyprinodontiformes</taxon>
        <taxon>Goodeidae</taxon>
        <taxon>Crenichthys</taxon>
    </lineage>
</organism>
<gene>
    <name evidence="2" type="ORF">CRENBAI_015575</name>
</gene>
<accession>A0AAV9R5I7</accession>
<keyword evidence="3" id="KW-1185">Reference proteome</keyword>
<dbReference type="EMBL" id="JAHHUM010002338">
    <property type="protein sequence ID" value="KAK5604543.1"/>
    <property type="molecule type" value="Genomic_DNA"/>
</dbReference>